<dbReference type="PANTHER" id="PTHR31250">
    <property type="entry name" value="IQ DOMAIN-CONTAINING PROTEIN IQM3"/>
    <property type="match status" value="1"/>
</dbReference>
<sequence length="454" mass="50338">MEAAPAALRRPAGSDDAADPPRCPPAPAAAGSGAMSGGAATKLQKVYRSYRTRRRLADSAVVVEELWWKALDFARLNYNTISFFDEPKPKTAASHWNRISQNALKVGHGLSRDAKALKLAFEHWIEAIDSRHRSGHNLHFYYNLWCQSQAGQPFFYWLDVGDGKDVDLPECPRTLLKKQCIRYLGPKERELYEYIINEGKITHKQSGVPLDTSHGPKGAYWIFVMSTTRRLYAGKKEKGVFQHSSFLAGGATIAAGKFTVQAGVIKSICAYSGHYKPSIEDLNNFMKFLEENGVNVKEIEMRPFTKGDYHDDSMPNETQNVVVDTNTSQVVLSVDTKEDDEGKDSPTEQAKLTYCRNLSGGLHSAKDTNVSQKAILERIKSKSESESYQLGLKLSLKWSTGAGPRIGCVKDYPTELRIQALEMVDLLAGASTVPHTPLLAQAQECHDPASRLEA</sequence>
<comment type="caution">
    <text evidence="6">The sequence shown here is derived from an EMBL/GenBank/DDBJ whole genome shotgun (WGS) entry which is preliminary data.</text>
</comment>
<dbReference type="EMBL" id="CM027684">
    <property type="protein sequence ID" value="KAG0528746.1"/>
    <property type="molecule type" value="Genomic_DNA"/>
</dbReference>
<dbReference type="PROSITE" id="PS50096">
    <property type="entry name" value="IQ"/>
    <property type="match status" value="1"/>
</dbReference>
<comment type="subcellular location">
    <subcellularLocation>
        <location evidence="2">Cytoplasm</location>
    </subcellularLocation>
    <subcellularLocation>
        <location evidence="1">Nucleus</location>
    </subcellularLocation>
</comment>
<name>A0A921UFM4_SORBI</name>
<evidence type="ECO:0008006" key="8">
    <source>
        <dbReference type="Google" id="ProtNLM"/>
    </source>
</evidence>
<protein>
    <recommendedName>
        <fullName evidence="8">IQ domain-containing protein IQM3</fullName>
    </recommendedName>
</protein>
<evidence type="ECO:0000313" key="6">
    <source>
        <dbReference type="EMBL" id="KAG0528746.1"/>
    </source>
</evidence>
<dbReference type="Proteomes" id="UP000807115">
    <property type="component" value="Chromosome 5"/>
</dbReference>
<evidence type="ECO:0000256" key="4">
    <source>
        <dbReference type="ARBA" id="ARBA00023242"/>
    </source>
</evidence>
<evidence type="ECO:0000256" key="5">
    <source>
        <dbReference type="SAM" id="MobiDB-lite"/>
    </source>
</evidence>
<proteinExistence type="predicted"/>
<evidence type="ECO:0000256" key="3">
    <source>
        <dbReference type="ARBA" id="ARBA00022490"/>
    </source>
</evidence>
<reference evidence="6" key="1">
    <citation type="journal article" date="2019" name="BMC Genomics">
        <title>A new reference genome for Sorghum bicolor reveals high levels of sequence similarity between sweet and grain genotypes: implications for the genetics of sugar metabolism.</title>
        <authorList>
            <person name="Cooper E.A."/>
            <person name="Brenton Z.W."/>
            <person name="Flinn B.S."/>
            <person name="Jenkins J."/>
            <person name="Shu S."/>
            <person name="Flowers D."/>
            <person name="Luo F."/>
            <person name="Wang Y."/>
            <person name="Xia P."/>
            <person name="Barry K."/>
            <person name="Daum C."/>
            <person name="Lipzen A."/>
            <person name="Yoshinaga Y."/>
            <person name="Schmutz J."/>
            <person name="Saski C."/>
            <person name="Vermerris W."/>
            <person name="Kresovich S."/>
        </authorList>
    </citation>
    <scope>NUCLEOTIDE SEQUENCE</scope>
</reference>
<keyword evidence="4" id="KW-0539">Nucleus</keyword>
<keyword evidence="3" id="KW-0963">Cytoplasm</keyword>
<accession>A0A921UFM4</accession>
<reference evidence="6" key="2">
    <citation type="submission" date="2020-10" db="EMBL/GenBank/DDBJ databases">
        <authorList>
            <person name="Cooper E.A."/>
            <person name="Brenton Z.W."/>
            <person name="Flinn B.S."/>
            <person name="Jenkins J."/>
            <person name="Shu S."/>
            <person name="Flowers D."/>
            <person name="Luo F."/>
            <person name="Wang Y."/>
            <person name="Xia P."/>
            <person name="Barry K."/>
            <person name="Daum C."/>
            <person name="Lipzen A."/>
            <person name="Yoshinaga Y."/>
            <person name="Schmutz J."/>
            <person name="Saski C."/>
            <person name="Vermerris W."/>
            <person name="Kresovich S."/>
        </authorList>
    </citation>
    <scope>NUCLEOTIDE SEQUENCE</scope>
</reference>
<evidence type="ECO:0000313" key="7">
    <source>
        <dbReference type="Proteomes" id="UP000807115"/>
    </source>
</evidence>
<dbReference type="PANTHER" id="PTHR31250:SF45">
    <property type="entry name" value="IQ DOMAIN-CONTAINING PROTEIN IQM3"/>
    <property type="match status" value="1"/>
</dbReference>
<dbReference type="OrthoDB" id="7344096at2759"/>
<dbReference type="InterPro" id="IPR044159">
    <property type="entry name" value="IQM"/>
</dbReference>
<dbReference type="KEGG" id="sbi:8070628"/>
<gene>
    <name evidence="6" type="ORF">BDA96_05G038900</name>
</gene>
<dbReference type="Gramene" id="EES09263">
    <property type="protein sequence ID" value="EES09263"/>
    <property type="gene ID" value="SORBI_3005G036600"/>
</dbReference>
<dbReference type="OMA" id="RHRSGHN"/>
<organism evidence="6 7">
    <name type="scientific">Sorghum bicolor</name>
    <name type="common">Sorghum</name>
    <name type="synonym">Sorghum vulgare</name>
    <dbReference type="NCBI Taxonomy" id="4558"/>
    <lineage>
        <taxon>Eukaryota</taxon>
        <taxon>Viridiplantae</taxon>
        <taxon>Streptophyta</taxon>
        <taxon>Embryophyta</taxon>
        <taxon>Tracheophyta</taxon>
        <taxon>Spermatophyta</taxon>
        <taxon>Magnoliopsida</taxon>
        <taxon>Liliopsida</taxon>
        <taxon>Poales</taxon>
        <taxon>Poaceae</taxon>
        <taxon>PACMAD clade</taxon>
        <taxon>Panicoideae</taxon>
        <taxon>Andropogonodae</taxon>
        <taxon>Andropogoneae</taxon>
        <taxon>Sorghinae</taxon>
        <taxon>Sorghum</taxon>
    </lineage>
</organism>
<dbReference type="AlphaFoldDB" id="A0A921UFM4"/>
<dbReference type="GO" id="GO:0005634">
    <property type="term" value="C:nucleus"/>
    <property type="evidence" value="ECO:0007669"/>
    <property type="project" value="UniProtKB-SubCell"/>
</dbReference>
<feature type="region of interest" description="Disordered" evidence="5">
    <location>
        <begin position="1"/>
        <end position="36"/>
    </location>
</feature>
<dbReference type="GO" id="GO:0005737">
    <property type="term" value="C:cytoplasm"/>
    <property type="evidence" value="ECO:0007669"/>
    <property type="project" value="UniProtKB-SubCell"/>
</dbReference>
<evidence type="ECO:0000256" key="1">
    <source>
        <dbReference type="ARBA" id="ARBA00004123"/>
    </source>
</evidence>
<evidence type="ECO:0000256" key="2">
    <source>
        <dbReference type="ARBA" id="ARBA00004496"/>
    </source>
</evidence>